<feature type="signal peptide" evidence="1">
    <location>
        <begin position="1"/>
        <end position="20"/>
    </location>
</feature>
<protein>
    <submittedName>
        <fullName evidence="2">Uncharacterized protein</fullName>
    </submittedName>
</protein>
<sequence length="68" mass="7413">MKFMKLTFSAIAVIPILAAAHPTARDAHQLNELNPPLPHNYIANAIFAGQELSNHITRGLGDDYTEAT</sequence>
<reference evidence="2 3" key="1">
    <citation type="submission" date="2012-10" db="EMBL/GenBank/DDBJ databases">
        <title>Genome sequencing and analysis of entomopathogenic fungi Beauveria bassiana D1-5.</title>
        <authorList>
            <person name="Li Q."/>
            <person name="Wang L."/>
            <person name="Zhang Z."/>
            <person name="Wang Q."/>
            <person name="Ren J."/>
            <person name="Wang M."/>
            <person name="Xu W."/>
            <person name="Wang J."/>
            <person name="Lu Y."/>
            <person name="Du Q."/>
            <person name="Sun Z."/>
        </authorList>
    </citation>
    <scope>NUCLEOTIDE SEQUENCE [LARGE SCALE GENOMIC DNA]</scope>
    <source>
        <strain evidence="2 3">D1-5</strain>
    </source>
</reference>
<accession>A0A0A2V6I7</accession>
<evidence type="ECO:0000313" key="3">
    <source>
        <dbReference type="Proteomes" id="UP000030106"/>
    </source>
</evidence>
<comment type="caution">
    <text evidence="2">The sequence shown here is derived from an EMBL/GenBank/DDBJ whole genome shotgun (WGS) entry which is preliminary data.</text>
</comment>
<evidence type="ECO:0000313" key="2">
    <source>
        <dbReference type="EMBL" id="KGQ03471.1"/>
    </source>
</evidence>
<dbReference type="AlphaFoldDB" id="A0A0A2V6I7"/>
<feature type="chain" id="PRO_5002006614" evidence="1">
    <location>
        <begin position="21"/>
        <end position="68"/>
    </location>
</feature>
<organism evidence="2 3">
    <name type="scientific">Beauveria bassiana D1-5</name>
    <dbReference type="NCBI Taxonomy" id="1245745"/>
    <lineage>
        <taxon>Eukaryota</taxon>
        <taxon>Fungi</taxon>
        <taxon>Dikarya</taxon>
        <taxon>Ascomycota</taxon>
        <taxon>Pezizomycotina</taxon>
        <taxon>Sordariomycetes</taxon>
        <taxon>Hypocreomycetidae</taxon>
        <taxon>Hypocreales</taxon>
        <taxon>Cordycipitaceae</taxon>
        <taxon>Beauveria</taxon>
    </lineage>
</organism>
<dbReference type="OrthoDB" id="4861912at2759"/>
<dbReference type="HOGENOM" id="CLU_2793608_0_0_1"/>
<evidence type="ECO:0000256" key="1">
    <source>
        <dbReference type="SAM" id="SignalP"/>
    </source>
</evidence>
<dbReference type="Proteomes" id="UP000030106">
    <property type="component" value="Unassembled WGS sequence"/>
</dbReference>
<proteinExistence type="predicted"/>
<gene>
    <name evidence="2" type="ORF">BBAD15_g11300</name>
</gene>
<dbReference type="EMBL" id="ANFO01001219">
    <property type="protein sequence ID" value="KGQ03471.1"/>
    <property type="molecule type" value="Genomic_DNA"/>
</dbReference>
<keyword evidence="1" id="KW-0732">Signal</keyword>
<name>A0A0A2V6I7_BEABA</name>